<dbReference type="InterPro" id="IPR036770">
    <property type="entry name" value="Ankyrin_rpt-contain_sf"/>
</dbReference>
<reference evidence="1 2" key="1">
    <citation type="submission" date="2015-11" db="EMBL/GenBank/DDBJ databases">
        <title>Genomic analysis of 38 Legionella species identifies large and diverse effector repertoires.</title>
        <authorList>
            <person name="Burstein D."/>
            <person name="Amaro F."/>
            <person name="Zusman T."/>
            <person name="Lifshitz Z."/>
            <person name="Cohen O."/>
            <person name="Gilbert J.A."/>
            <person name="Pupko T."/>
            <person name="Shuman H.A."/>
            <person name="Segal G."/>
        </authorList>
    </citation>
    <scope>NUCLEOTIDE SEQUENCE [LARGE SCALE GENOMIC DNA]</scope>
    <source>
        <strain evidence="1 2">PX-1-G2-E2</strain>
    </source>
</reference>
<dbReference type="PANTHER" id="PTHR46586:SF3">
    <property type="entry name" value="ANKYRIN REPEAT-CONTAINING PROTEIN"/>
    <property type="match status" value="1"/>
</dbReference>
<sequence>MPSQMSLINAVEKNQISIIQEICQATNTENQPSSEEVHQALTLAAKQKKLQFVIIICAMKGDNKPSQNAISDAVDASATWEIAEWLFSRFPLNQGAIDNLLLVAASKGNEDLVKKICNSAANRPSTSGVATALVAAAKEKKLQVVQTICALTSDIKPNQNALSDALDTTPSWEISVWLFINFPLNQTATDKLLLAAAKQKRLDVVQTVCSNTRHNKPTADAISAAVCPETSWDIAEWLFNNHSLNQSTIDYLLLQASQNNLDLVKKICKSEWNKPSISGVAIALDAAAKLQRLQTVQTICTMTGDNKPSNNVISSAVDATKSWEITAWISSNYKLNQKTIDSVFVDAARKGRLDIIELLCDKNRPSPSVVKEVLSQPEVSKHPQVAKLLQAHLTMIKAEVFVIRSDYILEKGPFMAFPLELLANILFYSEPLSLIEILSILTLTEQNLASRAAPLIDQAEKVLIDAVREETVCYLSHQHATAKKMGSIIGFKKLLDKINSQGVAAIWNEIKDNIAFRVLQNSPLCTLVSPKSKFFHYFLEEGKKISLKGHIPEYPSNIGGLIRFGMLSAAAAVEQAESNPECSSQPS</sequence>
<dbReference type="InterPro" id="IPR052050">
    <property type="entry name" value="SecEffector_AnkRepeat"/>
</dbReference>
<dbReference type="Proteomes" id="UP000054908">
    <property type="component" value="Unassembled WGS sequence"/>
</dbReference>
<dbReference type="PANTHER" id="PTHR46586">
    <property type="entry name" value="ANKYRIN REPEAT-CONTAINING PROTEIN"/>
    <property type="match status" value="1"/>
</dbReference>
<proteinExistence type="predicted"/>
<organism evidence="1 2">
    <name type="scientific">Legionella maceachernii</name>
    <dbReference type="NCBI Taxonomy" id="466"/>
    <lineage>
        <taxon>Bacteria</taxon>
        <taxon>Pseudomonadati</taxon>
        <taxon>Pseudomonadota</taxon>
        <taxon>Gammaproteobacteria</taxon>
        <taxon>Legionellales</taxon>
        <taxon>Legionellaceae</taxon>
        <taxon>Legionella</taxon>
    </lineage>
</organism>
<dbReference type="PATRIC" id="fig|466.6.peg.3380"/>
<gene>
    <name evidence="1" type="ORF">Lmac_3156</name>
</gene>
<comment type="caution">
    <text evidence="1">The sequence shown here is derived from an EMBL/GenBank/DDBJ whole genome shotgun (WGS) entry which is preliminary data.</text>
</comment>
<dbReference type="EMBL" id="LNYL01000051">
    <property type="protein sequence ID" value="KTD24283.1"/>
    <property type="molecule type" value="Genomic_DNA"/>
</dbReference>
<name>A0A0W0VVT6_9GAMM</name>
<evidence type="ECO:0000313" key="1">
    <source>
        <dbReference type="EMBL" id="KTD24283.1"/>
    </source>
</evidence>
<evidence type="ECO:0000313" key="2">
    <source>
        <dbReference type="Proteomes" id="UP000054908"/>
    </source>
</evidence>
<dbReference type="SUPFAM" id="SSF48403">
    <property type="entry name" value="Ankyrin repeat"/>
    <property type="match status" value="1"/>
</dbReference>
<keyword evidence="2" id="KW-1185">Reference proteome</keyword>
<protein>
    <submittedName>
        <fullName evidence="1">Ankyrin repeats (3 copies)</fullName>
    </submittedName>
</protein>
<dbReference type="RefSeq" id="WP_156415038.1">
    <property type="nucleotide sequence ID" value="NZ_LNYL01000051.1"/>
</dbReference>
<dbReference type="Gene3D" id="1.25.40.20">
    <property type="entry name" value="Ankyrin repeat-containing domain"/>
    <property type="match status" value="1"/>
</dbReference>
<dbReference type="AlphaFoldDB" id="A0A0W0VVT6"/>
<accession>A0A0W0VVT6</accession>